<accession>M1PI39</accession>
<name>M1PI39_DESSD</name>
<keyword evidence="3" id="KW-1185">Reference proteome</keyword>
<gene>
    <name evidence="2" type="ordered locus">UWK_02729</name>
</gene>
<dbReference type="eggNOG" id="ENOG5033DJ9">
    <property type="taxonomic scope" value="Bacteria"/>
</dbReference>
<evidence type="ECO:0000313" key="3">
    <source>
        <dbReference type="Proteomes" id="UP000011721"/>
    </source>
</evidence>
<keyword evidence="1" id="KW-1133">Transmembrane helix</keyword>
<keyword evidence="1" id="KW-0472">Membrane</keyword>
<dbReference type="OrthoDB" id="6506297at2"/>
<dbReference type="EMBL" id="CP003985">
    <property type="protein sequence ID" value="AGF79265.1"/>
    <property type="molecule type" value="Genomic_DNA"/>
</dbReference>
<feature type="transmembrane region" description="Helical" evidence="1">
    <location>
        <begin position="44"/>
        <end position="62"/>
    </location>
</feature>
<dbReference type="KEGG" id="dsf:UWK_02729"/>
<evidence type="ECO:0000256" key="1">
    <source>
        <dbReference type="SAM" id="Phobius"/>
    </source>
</evidence>
<keyword evidence="1" id="KW-0812">Transmembrane</keyword>
<dbReference type="InterPro" id="IPR045919">
    <property type="entry name" value="DUF6338"/>
</dbReference>
<dbReference type="AlphaFoldDB" id="M1PI39"/>
<dbReference type="Proteomes" id="UP000011721">
    <property type="component" value="Chromosome"/>
</dbReference>
<dbReference type="STRING" id="1167006.UWK_02729"/>
<dbReference type="Pfam" id="PF19865">
    <property type="entry name" value="DUF6338"/>
    <property type="match status" value="1"/>
</dbReference>
<sequence>MNIWELDKALLFLALVLPGFISLKTYSWIIAIENRDYSKSIVEAVCYSVLNFVFFFWLLIIISKDGFVDKHPFYYWLSVVFTFVVAPALWPFLFVWLSRFKIFKNKILSPYKQPWDYVFSKRESYWVEIHLKSGDTIRGKYALKSMASSFPAERQIYLEELWLPIKGRKFGKKSNRTRGVLISQDEISYLKFYGKKELV</sequence>
<reference evidence="3" key="1">
    <citation type="journal article" date="2013" name="Stand. Genomic Sci.">
        <title>Complete genome sequence of Desulfocapsa sulfexigens, a marine deltaproteobacterium specialized in disproportionating inorganic sulfur compounds.</title>
        <authorList>
            <person name="Finster K.W."/>
            <person name="Kjeldsen K.U."/>
            <person name="Kube M."/>
            <person name="Reinhardt R."/>
            <person name="Mussmann M."/>
            <person name="Amann R."/>
            <person name="Schreiber L."/>
        </authorList>
    </citation>
    <scope>NUCLEOTIDE SEQUENCE [LARGE SCALE GENOMIC DNA]</scope>
    <source>
        <strain evidence="3">DSM 10523 / SB164P1</strain>
    </source>
</reference>
<proteinExistence type="predicted"/>
<organism evidence="2 3">
    <name type="scientific">Desulfocapsa sulfexigens (strain DSM 10523 / SB164P1)</name>
    <dbReference type="NCBI Taxonomy" id="1167006"/>
    <lineage>
        <taxon>Bacteria</taxon>
        <taxon>Pseudomonadati</taxon>
        <taxon>Thermodesulfobacteriota</taxon>
        <taxon>Desulfobulbia</taxon>
        <taxon>Desulfobulbales</taxon>
        <taxon>Desulfocapsaceae</taxon>
        <taxon>Desulfocapsa</taxon>
    </lineage>
</organism>
<feature type="transmembrane region" description="Helical" evidence="1">
    <location>
        <begin position="12"/>
        <end position="32"/>
    </location>
</feature>
<evidence type="ECO:0000313" key="2">
    <source>
        <dbReference type="EMBL" id="AGF79265.1"/>
    </source>
</evidence>
<dbReference type="RefSeq" id="WP_015404951.1">
    <property type="nucleotide sequence ID" value="NC_020304.1"/>
</dbReference>
<feature type="transmembrane region" description="Helical" evidence="1">
    <location>
        <begin position="74"/>
        <end position="97"/>
    </location>
</feature>
<dbReference type="HOGENOM" id="CLU_108826_0_0_7"/>
<protein>
    <submittedName>
        <fullName evidence="2">Uncharacterized protein</fullName>
    </submittedName>
</protein>